<accession>A0A8T0GI84</accession>
<organism evidence="8 9">
    <name type="scientific">Ceratodon purpureus</name>
    <name type="common">Fire moss</name>
    <name type="synonym">Dicranum purpureum</name>
    <dbReference type="NCBI Taxonomy" id="3225"/>
    <lineage>
        <taxon>Eukaryota</taxon>
        <taxon>Viridiplantae</taxon>
        <taxon>Streptophyta</taxon>
        <taxon>Embryophyta</taxon>
        <taxon>Bryophyta</taxon>
        <taxon>Bryophytina</taxon>
        <taxon>Bryopsida</taxon>
        <taxon>Dicranidae</taxon>
        <taxon>Pseudoditrichales</taxon>
        <taxon>Ditrichaceae</taxon>
        <taxon>Ceratodon</taxon>
    </lineage>
</organism>
<proteinExistence type="inferred from homology"/>
<dbReference type="InterPro" id="IPR014025">
    <property type="entry name" value="Glutaredoxin_subgr"/>
</dbReference>
<evidence type="ECO:0000256" key="2">
    <source>
        <dbReference type="ARBA" id="ARBA00007190"/>
    </source>
</evidence>
<keyword evidence="6" id="KW-0676">Redox-active center</keyword>
<sequence length="107" mass="11189">MAVAKAQSLISENALVVFSKSYCPYCVKVKSLLNSVGAEAKVIELDEESDGSAIQAALAKLTGQRTVPNVFIAGQHIGGCDDTSAMHKKGKLVPLLKDAGALKVVTM</sequence>
<evidence type="ECO:0000259" key="7">
    <source>
        <dbReference type="Pfam" id="PF00462"/>
    </source>
</evidence>
<evidence type="ECO:0000313" key="8">
    <source>
        <dbReference type="EMBL" id="KAG0558295.1"/>
    </source>
</evidence>
<evidence type="ECO:0000256" key="5">
    <source>
        <dbReference type="ARBA" id="ARBA00023157"/>
    </source>
</evidence>
<dbReference type="GO" id="GO:0005737">
    <property type="term" value="C:cytoplasm"/>
    <property type="evidence" value="ECO:0007669"/>
    <property type="project" value="TreeGrafter"/>
</dbReference>
<dbReference type="PANTHER" id="PTHR45694:SF14">
    <property type="entry name" value="GLUTAREDOXIN-C2"/>
    <property type="match status" value="1"/>
</dbReference>
<comment type="function">
    <text evidence="1">Has a glutathione-disulfide oxidoreductase activity in the presence of NADPH and glutathione reductase. Reduces low molecular weight disulfides and proteins.</text>
</comment>
<dbReference type="Pfam" id="PF00462">
    <property type="entry name" value="Glutaredoxin"/>
    <property type="match status" value="1"/>
</dbReference>
<dbReference type="CDD" id="cd03419">
    <property type="entry name" value="GRX_GRXh_1_2_like"/>
    <property type="match status" value="1"/>
</dbReference>
<dbReference type="InterPro" id="IPR011899">
    <property type="entry name" value="Glutaredoxin_euk/vir"/>
</dbReference>
<dbReference type="Proteomes" id="UP000822688">
    <property type="component" value="Chromosome 10"/>
</dbReference>
<evidence type="ECO:0000256" key="6">
    <source>
        <dbReference type="ARBA" id="ARBA00023284"/>
    </source>
</evidence>
<reference evidence="8" key="1">
    <citation type="submission" date="2020-06" db="EMBL/GenBank/DDBJ databases">
        <title>WGS assembly of Ceratodon purpureus strain R40.</title>
        <authorList>
            <person name="Carey S.B."/>
            <person name="Jenkins J."/>
            <person name="Shu S."/>
            <person name="Lovell J.T."/>
            <person name="Sreedasyam A."/>
            <person name="Maumus F."/>
            <person name="Tiley G.P."/>
            <person name="Fernandez-Pozo N."/>
            <person name="Barry K."/>
            <person name="Chen C."/>
            <person name="Wang M."/>
            <person name="Lipzen A."/>
            <person name="Daum C."/>
            <person name="Saski C.A."/>
            <person name="Payton A.C."/>
            <person name="Mcbreen J.C."/>
            <person name="Conrad R.E."/>
            <person name="Kollar L.M."/>
            <person name="Olsson S."/>
            <person name="Huttunen S."/>
            <person name="Landis J.B."/>
            <person name="Wickett N.J."/>
            <person name="Johnson M.G."/>
            <person name="Rensing S.A."/>
            <person name="Grimwood J."/>
            <person name="Schmutz J."/>
            <person name="Mcdaniel S.F."/>
        </authorList>
    </citation>
    <scope>NUCLEOTIDE SEQUENCE</scope>
    <source>
        <strain evidence="8">R40</strain>
    </source>
</reference>
<dbReference type="PRINTS" id="PR00160">
    <property type="entry name" value="GLUTAREDOXIN"/>
</dbReference>
<evidence type="ECO:0000256" key="4">
    <source>
        <dbReference type="ARBA" id="ARBA00022982"/>
    </source>
</evidence>
<keyword evidence="3" id="KW-0813">Transport</keyword>
<evidence type="ECO:0000256" key="1">
    <source>
        <dbReference type="ARBA" id="ARBA00002549"/>
    </source>
</evidence>
<dbReference type="NCBIfam" id="TIGR02180">
    <property type="entry name" value="GRX_euk"/>
    <property type="match status" value="1"/>
</dbReference>
<comment type="caution">
    <text evidence="8">The sequence shown here is derived from an EMBL/GenBank/DDBJ whole genome shotgun (WGS) entry which is preliminary data.</text>
</comment>
<dbReference type="EMBL" id="CM026431">
    <property type="protein sequence ID" value="KAG0558295.1"/>
    <property type="molecule type" value="Genomic_DNA"/>
</dbReference>
<dbReference type="InterPro" id="IPR002109">
    <property type="entry name" value="Glutaredoxin"/>
</dbReference>
<dbReference type="PROSITE" id="PS00195">
    <property type="entry name" value="GLUTAREDOXIN_1"/>
    <property type="match status" value="1"/>
</dbReference>
<keyword evidence="4" id="KW-0249">Electron transport</keyword>
<evidence type="ECO:0000256" key="3">
    <source>
        <dbReference type="ARBA" id="ARBA00022448"/>
    </source>
</evidence>
<dbReference type="PANTHER" id="PTHR45694">
    <property type="entry name" value="GLUTAREDOXIN 2"/>
    <property type="match status" value="1"/>
</dbReference>
<dbReference type="PROSITE" id="PS51354">
    <property type="entry name" value="GLUTAREDOXIN_2"/>
    <property type="match status" value="1"/>
</dbReference>
<dbReference type="AlphaFoldDB" id="A0A8T0GI84"/>
<dbReference type="SUPFAM" id="SSF52833">
    <property type="entry name" value="Thioredoxin-like"/>
    <property type="match status" value="1"/>
</dbReference>
<name>A0A8T0GI84_CERPU</name>
<dbReference type="OrthoDB" id="418495at2759"/>
<feature type="domain" description="Glutaredoxin" evidence="7">
    <location>
        <begin position="16"/>
        <end position="77"/>
    </location>
</feature>
<dbReference type="GO" id="GO:0015038">
    <property type="term" value="F:glutathione disulfide oxidoreductase activity"/>
    <property type="evidence" value="ECO:0007669"/>
    <property type="project" value="TreeGrafter"/>
</dbReference>
<keyword evidence="9" id="KW-1185">Reference proteome</keyword>
<gene>
    <name evidence="8" type="ORF">KC19_10G016900</name>
</gene>
<protein>
    <recommendedName>
        <fullName evidence="7">Glutaredoxin domain-containing protein</fullName>
    </recommendedName>
</protein>
<dbReference type="InterPro" id="IPR011767">
    <property type="entry name" value="GLR_AS"/>
</dbReference>
<comment type="similarity">
    <text evidence="2">Belongs to the glutaredoxin family. CPYC subfamily.</text>
</comment>
<dbReference type="GO" id="GO:0034599">
    <property type="term" value="P:cellular response to oxidative stress"/>
    <property type="evidence" value="ECO:0007669"/>
    <property type="project" value="TreeGrafter"/>
</dbReference>
<dbReference type="InterPro" id="IPR036249">
    <property type="entry name" value="Thioredoxin-like_sf"/>
</dbReference>
<evidence type="ECO:0000313" key="9">
    <source>
        <dbReference type="Proteomes" id="UP000822688"/>
    </source>
</evidence>
<dbReference type="Gene3D" id="3.40.30.10">
    <property type="entry name" value="Glutaredoxin"/>
    <property type="match status" value="1"/>
</dbReference>
<dbReference type="FunFam" id="3.40.30.10:FF:000093">
    <property type="entry name" value="Glutaredoxin 2"/>
    <property type="match status" value="1"/>
</dbReference>
<keyword evidence="5" id="KW-1015">Disulfide bond</keyword>